<evidence type="ECO:0000259" key="1">
    <source>
        <dbReference type="Pfam" id="PF14244"/>
    </source>
</evidence>
<dbReference type="EMBL" id="JAAIUW010000007">
    <property type="protein sequence ID" value="KAF7824143.1"/>
    <property type="molecule type" value="Genomic_DNA"/>
</dbReference>
<name>A0A834TKY9_9FABA</name>
<proteinExistence type="predicted"/>
<dbReference type="InterPro" id="IPR029472">
    <property type="entry name" value="Copia-like_N"/>
</dbReference>
<reference evidence="2" key="1">
    <citation type="submission" date="2020-09" db="EMBL/GenBank/DDBJ databases">
        <title>Genome-Enabled Discovery of Anthraquinone Biosynthesis in Senna tora.</title>
        <authorList>
            <person name="Kang S.-H."/>
            <person name="Pandey R.P."/>
            <person name="Lee C.-M."/>
            <person name="Sim J.-S."/>
            <person name="Jeong J.-T."/>
            <person name="Choi B.-S."/>
            <person name="Jung M."/>
            <person name="Ginzburg D."/>
            <person name="Zhao K."/>
            <person name="Won S.Y."/>
            <person name="Oh T.-J."/>
            <person name="Yu Y."/>
            <person name="Kim N.-H."/>
            <person name="Lee O.R."/>
            <person name="Lee T.-H."/>
            <person name="Bashyal P."/>
            <person name="Kim T.-S."/>
            <person name="Lee W.-H."/>
            <person name="Kawkins C."/>
            <person name="Kim C.-K."/>
            <person name="Kim J.S."/>
            <person name="Ahn B.O."/>
            <person name="Rhee S.Y."/>
            <person name="Sohng J.K."/>
        </authorList>
    </citation>
    <scope>NUCLEOTIDE SEQUENCE</scope>
    <source>
        <tissue evidence="2">Leaf</tissue>
    </source>
</reference>
<dbReference type="PANTHER" id="PTHR37610:SF40">
    <property type="entry name" value="OS01G0909600 PROTEIN"/>
    <property type="match status" value="1"/>
</dbReference>
<dbReference type="Pfam" id="PF14244">
    <property type="entry name" value="Retrotran_gag_3"/>
    <property type="match status" value="1"/>
</dbReference>
<dbReference type="Proteomes" id="UP000634136">
    <property type="component" value="Unassembled WGS sequence"/>
</dbReference>
<keyword evidence="3" id="KW-1185">Reference proteome</keyword>
<protein>
    <recommendedName>
        <fullName evidence="1">Retrotransposon Copia-like N-terminal domain-containing protein</fullName>
    </recommendedName>
</protein>
<accession>A0A834TKY9</accession>
<dbReference type="OrthoDB" id="1430794at2759"/>
<comment type="caution">
    <text evidence="2">The sequence shown here is derived from an EMBL/GenBank/DDBJ whole genome shotgun (WGS) entry which is preliminary data.</text>
</comment>
<evidence type="ECO:0000313" key="2">
    <source>
        <dbReference type="EMBL" id="KAF7824143.1"/>
    </source>
</evidence>
<feature type="domain" description="Retrotransposon Copia-like N-terminal" evidence="1">
    <location>
        <begin position="20"/>
        <end position="67"/>
    </location>
</feature>
<sequence length="275" mass="30748">MEKPKGAEAAKAEENMYHLHGSDHPGMALVNTILDGRNYWPWSIGVRTALEATDKIGFIDGSIPPPKDANEYKKWKKVDSMIKSWLTHSISKELSELFVFCLSPKALWDVLEERYGVNNAPQMYHLQRNASSITQGGDSVTSYFNKLNRCWDEMGRLNPLPTCTCGKCSCDVNKRVADLDDLIKLMQFLMGLTPSFDVIRTHILNLSPTPTVNKAYAMVIADESQRQINLSYSSTSEGSSAMMARSSQAKNDAINAKKAAKKDKYCEHCNVSIKD</sequence>
<dbReference type="AlphaFoldDB" id="A0A834TKY9"/>
<gene>
    <name evidence="2" type="ORF">G2W53_022287</name>
</gene>
<dbReference type="PANTHER" id="PTHR37610">
    <property type="entry name" value="CCHC-TYPE DOMAIN-CONTAINING PROTEIN"/>
    <property type="match status" value="1"/>
</dbReference>
<organism evidence="2 3">
    <name type="scientific">Senna tora</name>
    <dbReference type="NCBI Taxonomy" id="362788"/>
    <lineage>
        <taxon>Eukaryota</taxon>
        <taxon>Viridiplantae</taxon>
        <taxon>Streptophyta</taxon>
        <taxon>Embryophyta</taxon>
        <taxon>Tracheophyta</taxon>
        <taxon>Spermatophyta</taxon>
        <taxon>Magnoliopsida</taxon>
        <taxon>eudicotyledons</taxon>
        <taxon>Gunneridae</taxon>
        <taxon>Pentapetalae</taxon>
        <taxon>rosids</taxon>
        <taxon>fabids</taxon>
        <taxon>Fabales</taxon>
        <taxon>Fabaceae</taxon>
        <taxon>Caesalpinioideae</taxon>
        <taxon>Cassia clade</taxon>
        <taxon>Senna</taxon>
    </lineage>
</organism>
<evidence type="ECO:0000313" key="3">
    <source>
        <dbReference type="Proteomes" id="UP000634136"/>
    </source>
</evidence>